<dbReference type="EMBL" id="MU154807">
    <property type="protein sequence ID" value="KAF9487185.1"/>
    <property type="molecule type" value="Genomic_DNA"/>
</dbReference>
<keyword evidence="3" id="KW-1185">Reference proteome</keyword>
<dbReference type="AlphaFoldDB" id="A0A9P5ZIE0"/>
<protein>
    <submittedName>
        <fullName evidence="2">Uncharacterized protein</fullName>
    </submittedName>
</protein>
<evidence type="ECO:0000256" key="1">
    <source>
        <dbReference type="SAM" id="MobiDB-lite"/>
    </source>
</evidence>
<feature type="compositionally biased region" description="Basic and acidic residues" evidence="1">
    <location>
        <begin position="61"/>
        <end position="72"/>
    </location>
</feature>
<accession>A0A9P5ZIE0</accession>
<name>A0A9P5ZIE0_PLEER</name>
<feature type="region of interest" description="Disordered" evidence="1">
    <location>
        <begin position="55"/>
        <end position="112"/>
    </location>
</feature>
<comment type="caution">
    <text evidence="2">The sequence shown here is derived from an EMBL/GenBank/DDBJ whole genome shotgun (WGS) entry which is preliminary data.</text>
</comment>
<gene>
    <name evidence="2" type="ORF">BDN71DRAFT_1437036</name>
</gene>
<evidence type="ECO:0000313" key="2">
    <source>
        <dbReference type="EMBL" id="KAF9487185.1"/>
    </source>
</evidence>
<feature type="non-terminal residue" evidence="2">
    <location>
        <position position="1"/>
    </location>
</feature>
<dbReference type="Proteomes" id="UP000807025">
    <property type="component" value="Unassembled WGS sequence"/>
</dbReference>
<organism evidence="2 3">
    <name type="scientific">Pleurotus eryngii</name>
    <name type="common">Boletus of the steppes</name>
    <dbReference type="NCBI Taxonomy" id="5323"/>
    <lineage>
        <taxon>Eukaryota</taxon>
        <taxon>Fungi</taxon>
        <taxon>Dikarya</taxon>
        <taxon>Basidiomycota</taxon>
        <taxon>Agaricomycotina</taxon>
        <taxon>Agaricomycetes</taxon>
        <taxon>Agaricomycetidae</taxon>
        <taxon>Agaricales</taxon>
        <taxon>Pleurotineae</taxon>
        <taxon>Pleurotaceae</taxon>
        <taxon>Pleurotus</taxon>
    </lineage>
</organism>
<evidence type="ECO:0000313" key="3">
    <source>
        <dbReference type="Proteomes" id="UP000807025"/>
    </source>
</evidence>
<reference evidence="2" key="1">
    <citation type="submission" date="2020-11" db="EMBL/GenBank/DDBJ databases">
        <authorList>
            <consortium name="DOE Joint Genome Institute"/>
            <person name="Ahrendt S."/>
            <person name="Riley R."/>
            <person name="Andreopoulos W."/>
            <person name="Labutti K."/>
            <person name="Pangilinan J."/>
            <person name="Ruiz-Duenas F.J."/>
            <person name="Barrasa J.M."/>
            <person name="Sanchez-Garcia M."/>
            <person name="Camarero S."/>
            <person name="Miyauchi S."/>
            <person name="Serrano A."/>
            <person name="Linde D."/>
            <person name="Babiker R."/>
            <person name="Drula E."/>
            <person name="Ayuso-Fernandez I."/>
            <person name="Pacheco R."/>
            <person name="Padilla G."/>
            <person name="Ferreira P."/>
            <person name="Barriuso J."/>
            <person name="Kellner H."/>
            <person name="Castanera R."/>
            <person name="Alfaro M."/>
            <person name="Ramirez L."/>
            <person name="Pisabarro A.G."/>
            <person name="Kuo A."/>
            <person name="Tritt A."/>
            <person name="Lipzen A."/>
            <person name="He G."/>
            <person name="Yan M."/>
            <person name="Ng V."/>
            <person name="Cullen D."/>
            <person name="Martin F."/>
            <person name="Rosso M.-N."/>
            <person name="Henrissat B."/>
            <person name="Hibbett D."/>
            <person name="Martinez A.T."/>
            <person name="Grigoriev I.V."/>
        </authorList>
    </citation>
    <scope>NUCLEOTIDE SEQUENCE</scope>
    <source>
        <strain evidence="2">ATCC 90797</strain>
    </source>
</reference>
<proteinExistence type="predicted"/>
<sequence length="112" mass="12253">VCITSTPAAIAPLQFITLTPQQCELLEDLFFKKLKCEKHAKQCITESIALRQSTKAKKRADKLTTQREHLCQERTPVTPPTDSSPSVEPTIASSSSMIIDNTDAPASPQDAN</sequence>
<feature type="compositionally biased region" description="Low complexity" evidence="1">
    <location>
        <begin position="80"/>
        <end position="90"/>
    </location>
</feature>